<keyword evidence="8" id="KW-0460">Magnesium</keyword>
<dbReference type="InterPro" id="IPR002934">
    <property type="entry name" value="Polymerase_NTP_transf_dom"/>
</dbReference>
<comment type="similarity">
    <text evidence="9">Belongs to the MntA antitoxin family.</text>
</comment>
<evidence type="ECO:0000256" key="9">
    <source>
        <dbReference type="ARBA" id="ARBA00038276"/>
    </source>
</evidence>
<evidence type="ECO:0000256" key="6">
    <source>
        <dbReference type="ARBA" id="ARBA00022741"/>
    </source>
</evidence>
<reference evidence="11 12" key="1">
    <citation type="journal article" date="2016" name="Nat. Commun.">
        <title>Thousands of microbial genomes shed light on interconnected biogeochemical processes in an aquifer system.</title>
        <authorList>
            <person name="Anantharaman K."/>
            <person name="Brown C.T."/>
            <person name="Hug L.A."/>
            <person name="Sharon I."/>
            <person name="Castelle C.J."/>
            <person name="Probst A.J."/>
            <person name="Thomas B.C."/>
            <person name="Singh A."/>
            <person name="Wilkins M.J."/>
            <person name="Karaoz U."/>
            <person name="Brodie E.L."/>
            <person name="Williams K.H."/>
            <person name="Hubbard S.S."/>
            <person name="Banfield J.F."/>
        </authorList>
    </citation>
    <scope>NUCLEOTIDE SEQUENCE [LARGE SCALE GENOMIC DNA]</scope>
</reference>
<comment type="cofactor">
    <cofactor evidence="1">
        <name>Mg(2+)</name>
        <dbReference type="ChEBI" id="CHEBI:18420"/>
    </cofactor>
</comment>
<dbReference type="Proteomes" id="UP000178859">
    <property type="component" value="Unassembled WGS sequence"/>
</dbReference>
<evidence type="ECO:0000256" key="5">
    <source>
        <dbReference type="ARBA" id="ARBA00022723"/>
    </source>
</evidence>
<dbReference type="AlphaFoldDB" id="A0A1F5MI27"/>
<dbReference type="InterPro" id="IPR043519">
    <property type="entry name" value="NT_sf"/>
</dbReference>
<keyword evidence="3" id="KW-0808">Transferase</keyword>
<evidence type="ECO:0000256" key="2">
    <source>
        <dbReference type="ARBA" id="ARBA00022649"/>
    </source>
</evidence>
<dbReference type="CDD" id="cd05403">
    <property type="entry name" value="NT_KNTase_like"/>
    <property type="match status" value="1"/>
</dbReference>
<evidence type="ECO:0000256" key="7">
    <source>
        <dbReference type="ARBA" id="ARBA00022840"/>
    </source>
</evidence>
<dbReference type="Pfam" id="PF01909">
    <property type="entry name" value="NTP_transf_2"/>
    <property type="match status" value="1"/>
</dbReference>
<accession>A0A1F5MI27</accession>
<organism evidence="11 12">
    <name type="scientific">Candidatus Daviesbacteria bacterium RIFCSPLOWO2_02_FULL_36_7</name>
    <dbReference type="NCBI Taxonomy" id="1797792"/>
    <lineage>
        <taxon>Bacteria</taxon>
        <taxon>Candidatus Daviesiibacteriota</taxon>
    </lineage>
</organism>
<comment type="caution">
    <text evidence="11">The sequence shown here is derived from an EMBL/GenBank/DDBJ whole genome shotgun (WGS) entry which is preliminary data.</text>
</comment>
<keyword evidence="6" id="KW-0547">Nucleotide-binding</keyword>
<dbReference type="SUPFAM" id="SSF81301">
    <property type="entry name" value="Nucleotidyltransferase"/>
    <property type="match status" value="1"/>
</dbReference>
<evidence type="ECO:0000256" key="1">
    <source>
        <dbReference type="ARBA" id="ARBA00001946"/>
    </source>
</evidence>
<dbReference type="GO" id="GO:0046872">
    <property type="term" value="F:metal ion binding"/>
    <property type="evidence" value="ECO:0007669"/>
    <property type="project" value="UniProtKB-KW"/>
</dbReference>
<dbReference type="GO" id="GO:0005524">
    <property type="term" value="F:ATP binding"/>
    <property type="evidence" value="ECO:0007669"/>
    <property type="project" value="UniProtKB-KW"/>
</dbReference>
<dbReference type="PANTHER" id="PTHR33571">
    <property type="entry name" value="SSL8005 PROTEIN"/>
    <property type="match status" value="1"/>
</dbReference>
<dbReference type="PANTHER" id="PTHR33571:SF14">
    <property type="entry name" value="PROTEIN ADENYLYLTRANSFERASE MJ0435-RELATED"/>
    <property type="match status" value="1"/>
</dbReference>
<evidence type="ECO:0000313" key="12">
    <source>
        <dbReference type="Proteomes" id="UP000178859"/>
    </source>
</evidence>
<keyword evidence="7" id="KW-0067">ATP-binding</keyword>
<keyword evidence="2" id="KW-1277">Toxin-antitoxin system</keyword>
<feature type="domain" description="Polymerase nucleotidyl transferase" evidence="10">
    <location>
        <begin position="8"/>
        <end position="86"/>
    </location>
</feature>
<sequence length="93" mass="10496">MRIEKIKDQILPILKQAGVKRSSLFGSYARGDQARGSDIDILVELPRGSSLLDLIGLEMDLKKAVGKKVDLLTYNSINLLLKDYIQRDQIRIL</sequence>
<dbReference type="GO" id="GO:0016779">
    <property type="term" value="F:nucleotidyltransferase activity"/>
    <property type="evidence" value="ECO:0007669"/>
    <property type="project" value="UniProtKB-KW"/>
</dbReference>
<gene>
    <name evidence="11" type="ORF">A3I48_02155</name>
</gene>
<dbReference type="Gene3D" id="3.30.460.10">
    <property type="entry name" value="Beta Polymerase, domain 2"/>
    <property type="match status" value="1"/>
</dbReference>
<evidence type="ECO:0000313" key="11">
    <source>
        <dbReference type="EMBL" id="OGE65015.1"/>
    </source>
</evidence>
<evidence type="ECO:0000256" key="8">
    <source>
        <dbReference type="ARBA" id="ARBA00022842"/>
    </source>
</evidence>
<proteinExistence type="inferred from homology"/>
<name>A0A1F5MI27_9BACT</name>
<evidence type="ECO:0000259" key="10">
    <source>
        <dbReference type="Pfam" id="PF01909"/>
    </source>
</evidence>
<dbReference type="InterPro" id="IPR052038">
    <property type="entry name" value="Type-VII_TA_antitoxin"/>
</dbReference>
<protein>
    <recommendedName>
        <fullName evidence="10">Polymerase nucleotidyl transferase domain-containing protein</fullName>
    </recommendedName>
</protein>
<keyword evidence="5" id="KW-0479">Metal-binding</keyword>
<keyword evidence="4" id="KW-0548">Nucleotidyltransferase</keyword>
<evidence type="ECO:0000256" key="4">
    <source>
        <dbReference type="ARBA" id="ARBA00022695"/>
    </source>
</evidence>
<evidence type="ECO:0000256" key="3">
    <source>
        <dbReference type="ARBA" id="ARBA00022679"/>
    </source>
</evidence>
<dbReference type="EMBL" id="MFDT01000009">
    <property type="protein sequence ID" value="OGE65015.1"/>
    <property type="molecule type" value="Genomic_DNA"/>
</dbReference>